<comment type="similarity">
    <text evidence="1">Belongs to the cyclophilin-type PPIase family.</text>
</comment>
<sequence length="386" mass="42193" precursor="true">MRMPRIALAIALSLTTAPLLAQQEPASQVNRAAFDQAFADYKDFMRQFEDLRIKYQTANAAERDQLNTKATQLVKSAKPKVNKMVDEALKVYLAAPEQDEEITGLLVGAASHNLKGSGPNSQGGDQFERALTILKPLLENGNKSQGIASMGVVAAFCCNEYDLAEKYAKLAAERKEDPSVLGDTLAGMASDYSNPAMLQQYRGLWKEEKALRDAEAAANDLPRIKFETTAGDIEIELFENQAPQATANIVSLVKDGFYNGVVFHRVLPHFMAQGGDPTGTGTGGPGYTIPCECYQDDARMHFRGSLSMAHAGRDTGGSQFFLTFVPTYHLNGRHTVFGRVVGGMEVLGDLQRVEPGERGVVEDKIVKATVLRDRGHAYDFKKQPGR</sequence>
<dbReference type="Pfam" id="PF00160">
    <property type="entry name" value="Pro_isomerase"/>
    <property type="match status" value="1"/>
</dbReference>
<dbReference type="InterPro" id="IPR029000">
    <property type="entry name" value="Cyclophilin-like_dom_sf"/>
</dbReference>
<dbReference type="EMBL" id="SIHJ01000001">
    <property type="protein sequence ID" value="TWT38287.1"/>
    <property type="molecule type" value="Genomic_DNA"/>
</dbReference>
<dbReference type="InterPro" id="IPR044666">
    <property type="entry name" value="Cyclophilin_A-like"/>
</dbReference>
<comment type="caution">
    <text evidence="7">The sequence shown here is derived from an EMBL/GenBank/DDBJ whole genome shotgun (WGS) entry which is preliminary data.</text>
</comment>
<dbReference type="CDD" id="cd00317">
    <property type="entry name" value="cyclophilin"/>
    <property type="match status" value="1"/>
</dbReference>
<protein>
    <recommendedName>
        <fullName evidence="2">peptidylprolyl isomerase</fullName>
        <ecNumber evidence="2">5.2.1.8</ecNumber>
    </recommendedName>
</protein>
<dbReference type="EC" id="5.2.1.8" evidence="2"/>
<dbReference type="PROSITE" id="PS00170">
    <property type="entry name" value="CSA_PPIASE_1"/>
    <property type="match status" value="1"/>
</dbReference>
<evidence type="ECO:0000256" key="5">
    <source>
        <dbReference type="SAM" id="SignalP"/>
    </source>
</evidence>
<organism evidence="7 8">
    <name type="scientific">Posidoniimonas corsicana</name>
    <dbReference type="NCBI Taxonomy" id="1938618"/>
    <lineage>
        <taxon>Bacteria</taxon>
        <taxon>Pseudomonadati</taxon>
        <taxon>Planctomycetota</taxon>
        <taxon>Planctomycetia</taxon>
        <taxon>Pirellulales</taxon>
        <taxon>Lacipirellulaceae</taxon>
        <taxon>Posidoniimonas</taxon>
    </lineage>
</organism>
<dbReference type="InterPro" id="IPR020892">
    <property type="entry name" value="Cyclophilin-type_PPIase_CS"/>
</dbReference>
<reference evidence="7 8" key="1">
    <citation type="submission" date="2019-02" db="EMBL/GenBank/DDBJ databases">
        <title>Deep-cultivation of Planctomycetes and their phenomic and genomic characterization uncovers novel biology.</title>
        <authorList>
            <person name="Wiegand S."/>
            <person name="Jogler M."/>
            <person name="Boedeker C."/>
            <person name="Pinto D."/>
            <person name="Vollmers J."/>
            <person name="Rivas-Marin E."/>
            <person name="Kohn T."/>
            <person name="Peeters S.H."/>
            <person name="Heuer A."/>
            <person name="Rast P."/>
            <person name="Oberbeckmann S."/>
            <person name="Bunk B."/>
            <person name="Jeske O."/>
            <person name="Meyerdierks A."/>
            <person name="Storesund J.E."/>
            <person name="Kallscheuer N."/>
            <person name="Luecker S."/>
            <person name="Lage O.M."/>
            <person name="Pohl T."/>
            <person name="Merkel B.J."/>
            <person name="Hornburger P."/>
            <person name="Mueller R.-W."/>
            <person name="Bruemmer F."/>
            <person name="Labrenz M."/>
            <person name="Spormann A.M."/>
            <person name="Op Den Camp H."/>
            <person name="Overmann J."/>
            <person name="Amann R."/>
            <person name="Jetten M.S.M."/>
            <person name="Mascher T."/>
            <person name="Medema M.H."/>
            <person name="Devos D.P."/>
            <person name="Kaster A.-K."/>
            <person name="Ovreas L."/>
            <person name="Rohde M."/>
            <person name="Galperin M.Y."/>
            <person name="Jogler C."/>
        </authorList>
    </citation>
    <scope>NUCLEOTIDE SEQUENCE [LARGE SCALE GENOMIC DNA]</scope>
    <source>
        <strain evidence="7 8">KOR34</strain>
    </source>
</reference>
<keyword evidence="5" id="KW-0732">Signal</keyword>
<evidence type="ECO:0000313" key="8">
    <source>
        <dbReference type="Proteomes" id="UP000316714"/>
    </source>
</evidence>
<dbReference type="Gene3D" id="2.40.100.10">
    <property type="entry name" value="Cyclophilin-like"/>
    <property type="match status" value="1"/>
</dbReference>
<evidence type="ECO:0000256" key="1">
    <source>
        <dbReference type="ARBA" id="ARBA00007365"/>
    </source>
</evidence>
<dbReference type="InterPro" id="IPR002130">
    <property type="entry name" value="Cyclophilin-type_PPIase_dom"/>
</dbReference>
<keyword evidence="4 7" id="KW-0413">Isomerase</keyword>
<dbReference type="GO" id="GO:0006457">
    <property type="term" value="P:protein folding"/>
    <property type="evidence" value="ECO:0007669"/>
    <property type="project" value="InterPro"/>
</dbReference>
<feature type="signal peptide" evidence="5">
    <location>
        <begin position="1"/>
        <end position="21"/>
    </location>
</feature>
<dbReference type="RefSeq" id="WP_197531448.1">
    <property type="nucleotide sequence ID" value="NZ_SIHJ01000001.1"/>
</dbReference>
<dbReference type="SUPFAM" id="SSF50891">
    <property type="entry name" value="Cyclophilin-like"/>
    <property type="match status" value="1"/>
</dbReference>
<evidence type="ECO:0000256" key="4">
    <source>
        <dbReference type="ARBA" id="ARBA00023235"/>
    </source>
</evidence>
<dbReference type="Proteomes" id="UP000316714">
    <property type="component" value="Unassembled WGS sequence"/>
</dbReference>
<dbReference type="PANTHER" id="PTHR45625:SF4">
    <property type="entry name" value="PEPTIDYLPROLYL ISOMERASE DOMAIN AND WD REPEAT-CONTAINING PROTEIN 1"/>
    <property type="match status" value="1"/>
</dbReference>
<accession>A0A5C5VK08</accession>
<evidence type="ECO:0000256" key="2">
    <source>
        <dbReference type="ARBA" id="ARBA00013194"/>
    </source>
</evidence>
<keyword evidence="8" id="KW-1185">Reference proteome</keyword>
<feature type="chain" id="PRO_5022830875" description="peptidylprolyl isomerase" evidence="5">
    <location>
        <begin position="22"/>
        <end position="386"/>
    </location>
</feature>
<evidence type="ECO:0000256" key="3">
    <source>
        <dbReference type="ARBA" id="ARBA00023110"/>
    </source>
</evidence>
<dbReference type="PANTHER" id="PTHR45625">
    <property type="entry name" value="PEPTIDYL-PROLYL CIS-TRANS ISOMERASE-RELATED"/>
    <property type="match status" value="1"/>
</dbReference>
<dbReference type="AlphaFoldDB" id="A0A5C5VK08"/>
<proteinExistence type="inferred from homology"/>
<evidence type="ECO:0000313" key="7">
    <source>
        <dbReference type="EMBL" id="TWT38287.1"/>
    </source>
</evidence>
<name>A0A5C5VK08_9BACT</name>
<feature type="domain" description="PPIase cyclophilin-type" evidence="6">
    <location>
        <begin position="227"/>
        <end position="376"/>
    </location>
</feature>
<evidence type="ECO:0000259" key="6">
    <source>
        <dbReference type="PROSITE" id="PS50072"/>
    </source>
</evidence>
<dbReference type="PROSITE" id="PS50072">
    <property type="entry name" value="CSA_PPIASE_2"/>
    <property type="match status" value="1"/>
</dbReference>
<dbReference type="GO" id="GO:0003755">
    <property type="term" value="F:peptidyl-prolyl cis-trans isomerase activity"/>
    <property type="evidence" value="ECO:0007669"/>
    <property type="project" value="UniProtKB-KW"/>
</dbReference>
<gene>
    <name evidence="7" type="primary">ppiB</name>
    <name evidence="7" type="ORF">KOR34_32560</name>
</gene>
<dbReference type="PRINTS" id="PR00153">
    <property type="entry name" value="CSAPPISMRASE"/>
</dbReference>
<keyword evidence="3" id="KW-0697">Rotamase</keyword>